<dbReference type="EMBL" id="BARV01010388">
    <property type="protein sequence ID" value="GAI11641.1"/>
    <property type="molecule type" value="Genomic_DNA"/>
</dbReference>
<accession>X1M0Q3</accession>
<proteinExistence type="predicted"/>
<name>X1M0Q3_9ZZZZ</name>
<evidence type="ECO:0000313" key="1">
    <source>
        <dbReference type="EMBL" id="GAI11641.1"/>
    </source>
</evidence>
<protein>
    <submittedName>
        <fullName evidence="1">Uncharacterized protein</fullName>
    </submittedName>
</protein>
<sequence length="33" mass="3594">MVAELSIGNPGLSPTVLLERKCINEYGLTFSKL</sequence>
<gene>
    <name evidence="1" type="ORF">S06H3_20121</name>
</gene>
<dbReference type="AlphaFoldDB" id="X1M0Q3"/>
<comment type="caution">
    <text evidence="1">The sequence shown here is derived from an EMBL/GenBank/DDBJ whole genome shotgun (WGS) entry which is preliminary data.</text>
</comment>
<reference evidence="1" key="1">
    <citation type="journal article" date="2014" name="Front. Microbiol.">
        <title>High frequency of phylogenetically diverse reductive dehalogenase-homologous genes in deep subseafloor sedimentary metagenomes.</title>
        <authorList>
            <person name="Kawai M."/>
            <person name="Futagami T."/>
            <person name="Toyoda A."/>
            <person name="Takaki Y."/>
            <person name="Nishi S."/>
            <person name="Hori S."/>
            <person name="Arai W."/>
            <person name="Tsubouchi T."/>
            <person name="Morono Y."/>
            <person name="Uchiyama I."/>
            <person name="Ito T."/>
            <person name="Fujiyama A."/>
            <person name="Inagaki F."/>
            <person name="Takami H."/>
        </authorList>
    </citation>
    <scope>NUCLEOTIDE SEQUENCE</scope>
    <source>
        <strain evidence="1">Expedition CK06-06</strain>
    </source>
</reference>
<organism evidence="1">
    <name type="scientific">marine sediment metagenome</name>
    <dbReference type="NCBI Taxonomy" id="412755"/>
    <lineage>
        <taxon>unclassified sequences</taxon>
        <taxon>metagenomes</taxon>
        <taxon>ecological metagenomes</taxon>
    </lineage>
</organism>
<feature type="non-terminal residue" evidence="1">
    <location>
        <position position="33"/>
    </location>
</feature>